<organism evidence="1 2">
    <name type="scientific">Nepenthes gracilis</name>
    <name type="common">Slender pitcher plant</name>
    <dbReference type="NCBI Taxonomy" id="150966"/>
    <lineage>
        <taxon>Eukaryota</taxon>
        <taxon>Viridiplantae</taxon>
        <taxon>Streptophyta</taxon>
        <taxon>Embryophyta</taxon>
        <taxon>Tracheophyta</taxon>
        <taxon>Spermatophyta</taxon>
        <taxon>Magnoliopsida</taxon>
        <taxon>eudicotyledons</taxon>
        <taxon>Gunneridae</taxon>
        <taxon>Pentapetalae</taxon>
        <taxon>Caryophyllales</taxon>
        <taxon>Nepenthaceae</taxon>
        <taxon>Nepenthes</taxon>
    </lineage>
</organism>
<gene>
    <name evidence="1" type="ORF">Nepgr_018485</name>
</gene>
<sequence length="92" mass="10849">MFVLLLLQSSASTCAPWAMAMAHYQFQQLQQQQRQRQQLIQQHLRGLQESKPFKTLHNRRRDMPESHSSIQLLFLINPTSVHPSFIFVCRQS</sequence>
<evidence type="ECO:0000313" key="1">
    <source>
        <dbReference type="EMBL" id="GMH16644.1"/>
    </source>
</evidence>
<protein>
    <submittedName>
        <fullName evidence="1">Uncharacterized protein</fullName>
    </submittedName>
</protein>
<name>A0AAD3STI1_NEPGR</name>
<dbReference type="Proteomes" id="UP001279734">
    <property type="component" value="Unassembled WGS sequence"/>
</dbReference>
<keyword evidence="2" id="KW-1185">Reference proteome</keyword>
<reference evidence="1" key="1">
    <citation type="submission" date="2023-05" db="EMBL/GenBank/DDBJ databases">
        <title>Nepenthes gracilis genome sequencing.</title>
        <authorList>
            <person name="Fukushima K."/>
        </authorList>
    </citation>
    <scope>NUCLEOTIDE SEQUENCE</scope>
    <source>
        <strain evidence="1">SING2019-196</strain>
    </source>
</reference>
<proteinExistence type="predicted"/>
<accession>A0AAD3STI1</accession>
<comment type="caution">
    <text evidence="1">The sequence shown here is derived from an EMBL/GenBank/DDBJ whole genome shotgun (WGS) entry which is preliminary data.</text>
</comment>
<dbReference type="AlphaFoldDB" id="A0AAD3STI1"/>
<dbReference type="EMBL" id="BSYO01000016">
    <property type="protein sequence ID" value="GMH16644.1"/>
    <property type="molecule type" value="Genomic_DNA"/>
</dbReference>
<evidence type="ECO:0000313" key="2">
    <source>
        <dbReference type="Proteomes" id="UP001279734"/>
    </source>
</evidence>